<evidence type="ECO:0000313" key="2">
    <source>
        <dbReference type="EMBL" id="GEO67589.1"/>
    </source>
</evidence>
<keyword evidence="1" id="KW-0812">Transmembrane</keyword>
<proteinExistence type="predicted"/>
<keyword evidence="3" id="KW-1185">Reference proteome</keyword>
<keyword evidence="1" id="KW-0472">Membrane</keyword>
<comment type="caution">
    <text evidence="2">The sequence shown here is derived from an EMBL/GenBank/DDBJ whole genome shotgun (WGS) entry which is preliminary data.</text>
</comment>
<keyword evidence="1" id="KW-1133">Transmembrane helix</keyword>
<dbReference type="RefSeq" id="WP_056964486.1">
    <property type="nucleotide sequence ID" value="NZ_BJZI01000036.1"/>
</dbReference>
<accession>A0ABQ0WS23</accession>
<evidence type="ECO:0000256" key="1">
    <source>
        <dbReference type="SAM" id="Phobius"/>
    </source>
</evidence>
<name>A0ABQ0WS23_9LACO</name>
<reference evidence="2 3" key="1">
    <citation type="submission" date="2019-07" db="EMBL/GenBank/DDBJ databases">
        <title>Whole genome shotgun sequence of Lactobacillus spicheri NBRC 107155.</title>
        <authorList>
            <person name="Hosoyama A."/>
            <person name="Uohara A."/>
            <person name="Ohji S."/>
            <person name="Ichikawa N."/>
        </authorList>
    </citation>
    <scope>NUCLEOTIDE SEQUENCE [LARGE SCALE GENOMIC DNA]</scope>
    <source>
        <strain evidence="2 3">NBRC 107155</strain>
    </source>
</reference>
<organism evidence="2 3">
    <name type="scientific">Levilactobacillus spicheri</name>
    <dbReference type="NCBI Taxonomy" id="216463"/>
    <lineage>
        <taxon>Bacteria</taxon>
        <taxon>Bacillati</taxon>
        <taxon>Bacillota</taxon>
        <taxon>Bacilli</taxon>
        <taxon>Lactobacillales</taxon>
        <taxon>Lactobacillaceae</taxon>
        <taxon>Levilactobacillus</taxon>
    </lineage>
</organism>
<feature type="transmembrane region" description="Helical" evidence="1">
    <location>
        <begin position="6"/>
        <end position="22"/>
    </location>
</feature>
<evidence type="ECO:0008006" key="4">
    <source>
        <dbReference type="Google" id="ProtNLM"/>
    </source>
</evidence>
<feature type="transmembrane region" description="Helical" evidence="1">
    <location>
        <begin position="34"/>
        <end position="55"/>
    </location>
</feature>
<dbReference type="EMBL" id="BJZI01000036">
    <property type="protein sequence ID" value="GEO67589.1"/>
    <property type="molecule type" value="Genomic_DNA"/>
</dbReference>
<sequence>MKNYGGLILSGMIGTLIVLLFAKYMEYLAPQDDVLATWVGSIGTVLAILAVAVQVNSEHKWSSKKTMENNRSLFLLSNRFQISKGDSVWSCFKTIDSGGMSWLLIQVLNEKYPRDIYIDVQGKHVFNIDGNIKQESERRIILIPGIDSTPILVDTHNIYYWKMSMYYKTASDEINKVVLDRATGDSPFAKYDNESDNHLVRTEYNNLAVIKNNEESRVYVDSTHIFADDKFFVTDKAIYQYRARHRDAQRRVTFFRESNYIKNPGQGKLLIEAIGTTRIYLFFTYMYMDKIKRMR</sequence>
<gene>
    <name evidence="2" type="ORF">LSP04_20080</name>
</gene>
<dbReference type="Proteomes" id="UP000321691">
    <property type="component" value="Unassembled WGS sequence"/>
</dbReference>
<evidence type="ECO:0000313" key="3">
    <source>
        <dbReference type="Proteomes" id="UP000321691"/>
    </source>
</evidence>
<protein>
    <recommendedName>
        <fullName evidence="4">SMODS-associating 2TM beta-strand rich effector domain-containing protein</fullName>
    </recommendedName>
</protein>